<evidence type="ECO:0000256" key="2">
    <source>
        <dbReference type="SAM" id="MobiDB-lite"/>
    </source>
</evidence>
<keyword evidence="1" id="KW-0175">Coiled coil</keyword>
<feature type="region of interest" description="Disordered" evidence="2">
    <location>
        <begin position="96"/>
        <end position="124"/>
    </location>
</feature>
<accession>A0A5J4WZ58</accession>
<evidence type="ECO:0000313" key="3">
    <source>
        <dbReference type="EMBL" id="KAA6399489.1"/>
    </source>
</evidence>
<organism evidence="3 4">
    <name type="scientific">Streblomastix strix</name>
    <dbReference type="NCBI Taxonomy" id="222440"/>
    <lineage>
        <taxon>Eukaryota</taxon>
        <taxon>Metamonada</taxon>
        <taxon>Preaxostyla</taxon>
        <taxon>Oxymonadida</taxon>
        <taxon>Streblomastigidae</taxon>
        <taxon>Streblomastix</taxon>
    </lineage>
</organism>
<sequence length="797" mass="91862">MNLMFEKQQPRIQQSTEQIGTDRISDDIHSDNNYNSDSQQNSSINLEGCGTSIYKENEKSGIAGIIDIVTKGKDSIANKSFGWNTQFNAGEKYDSSFKLTTDNNKTESDKNYGSSSPVGMNPGDIKGIAAKSIASSSKTSTYSSQPEQVVLAPRKLGGFDKKQSNDQLNQSVNKMDNEFQQSKDKLKENQKENNKQLEYANKIGKQIGNEYELVNQAVGNQQQQSSSGIFVSPSKQELTEFVEKSRRFDALKVGQLLIQAQPQQFNFISTVSQTKASSNENLGSGTGNVVGARKEDNKDGFSSFGFVNEGEKGSDNYYDEHFIPILDLLFLKLQEEENRLIHANKSEQKKKRNRYGLTKLETILDSISAYSFGTKQIKKEIANRNGIEIGSKYIQSRSAKIRVCASCLLDLARNQDFEFSFKYYNNFLTIINKAMPIPALQYVKTNYPKPISPIKRIPHLHSGWIDEIGLCVNCDLKPSSCPTQEKFDYNYRFIRNLIYSMKEFIEKDINTVKQMCSQMQQRSENDEKLKNKKKGFHVQNDKVNMTKYTDPLSKVILYLCHPYTVIRSFATQLVDNVIVSGEKEWIVKETKEIRRRRKIKKNEWRNMMDLELNKGEKNENELKIVEQNNNSVHKCSISALPLIFQQIYSEEDDDIIQWSLWTLFDLLKKLIQLRNEEKEEEAQKKMGKDDTDFSTECEYCGEMVLFSRFLSHMKKHNQLKDMKYEMNYDVEVIAKEDEDESDCIRVTQKRVLEDIETVSQIVNVNKRRQALNTVWILRKLKIEHFRDFNGLCTLFQD</sequence>
<gene>
    <name evidence="3" type="ORF">EZS28_004987</name>
</gene>
<feature type="coiled-coil region" evidence="1">
    <location>
        <begin position="165"/>
        <end position="192"/>
    </location>
</feature>
<reference evidence="3 4" key="1">
    <citation type="submission" date="2019-03" db="EMBL/GenBank/DDBJ databases">
        <title>Single cell metagenomics reveals metabolic interactions within the superorganism composed of flagellate Streblomastix strix and complex community of Bacteroidetes bacteria on its surface.</title>
        <authorList>
            <person name="Treitli S.C."/>
            <person name="Kolisko M."/>
            <person name="Husnik F."/>
            <person name="Keeling P."/>
            <person name="Hampl V."/>
        </authorList>
    </citation>
    <scope>NUCLEOTIDE SEQUENCE [LARGE SCALE GENOMIC DNA]</scope>
    <source>
        <strain evidence="3">ST1C</strain>
    </source>
</reference>
<feature type="region of interest" description="Disordered" evidence="2">
    <location>
        <begin position="24"/>
        <end position="43"/>
    </location>
</feature>
<proteinExistence type="predicted"/>
<dbReference type="EMBL" id="SNRW01000741">
    <property type="protein sequence ID" value="KAA6399489.1"/>
    <property type="molecule type" value="Genomic_DNA"/>
</dbReference>
<name>A0A5J4WZ58_9EUKA</name>
<comment type="caution">
    <text evidence="3">The sequence shown here is derived from an EMBL/GenBank/DDBJ whole genome shotgun (WGS) entry which is preliminary data.</text>
</comment>
<evidence type="ECO:0000313" key="4">
    <source>
        <dbReference type="Proteomes" id="UP000324800"/>
    </source>
</evidence>
<feature type="compositionally biased region" description="Low complexity" evidence="2">
    <location>
        <begin position="31"/>
        <end position="43"/>
    </location>
</feature>
<dbReference type="Proteomes" id="UP000324800">
    <property type="component" value="Unassembled WGS sequence"/>
</dbReference>
<protein>
    <submittedName>
        <fullName evidence="3">Uncharacterized protein</fullName>
    </submittedName>
</protein>
<dbReference type="AlphaFoldDB" id="A0A5J4WZ58"/>
<evidence type="ECO:0000256" key="1">
    <source>
        <dbReference type="SAM" id="Coils"/>
    </source>
</evidence>